<dbReference type="InterPro" id="IPR009057">
    <property type="entry name" value="Homeodomain-like_sf"/>
</dbReference>
<dbReference type="SMART" id="SM00342">
    <property type="entry name" value="HTH_ARAC"/>
    <property type="match status" value="1"/>
</dbReference>
<dbReference type="SUPFAM" id="SSF52317">
    <property type="entry name" value="Class I glutamine amidotransferase-like"/>
    <property type="match status" value="1"/>
</dbReference>
<dbReference type="Pfam" id="PF12833">
    <property type="entry name" value="HTH_18"/>
    <property type="match status" value="1"/>
</dbReference>
<dbReference type="InterPro" id="IPR018060">
    <property type="entry name" value="HTH_AraC"/>
</dbReference>
<dbReference type="GO" id="GO:0043565">
    <property type="term" value="F:sequence-specific DNA binding"/>
    <property type="evidence" value="ECO:0007669"/>
    <property type="project" value="InterPro"/>
</dbReference>
<comment type="caution">
    <text evidence="4">The sequence shown here is derived from an EMBL/GenBank/DDBJ whole genome shotgun (WGS) entry which is preliminary data.</text>
</comment>
<organism evidence="4 5">
    <name type="scientific">Lichenibacterium minor</name>
    <dbReference type="NCBI Taxonomy" id="2316528"/>
    <lineage>
        <taxon>Bacteria</taxon>
        <taxon>Pseudomonadati</taxon>
        <taxon>Pseudomonadota</taxon>
        <taxon>Alphaproteobacteria</taxon>
        <taxon>Hyphomicrobiales</taxon>
        <taxon>Lichenihabitantaceae</taxon>
        <taxon>Lichenibacterium</taxon>
    </lineage>
</organism>
<feature type="domain" description="HTH araC/xylS-type" evidence="3">
    <location>
        <begin position="234"/>
        <end position="332"/>
    </location>
</feature>
<gene>
    <name evidence="4" type="ORF">D3273_04235</name>
</gene>
<dbReference type="InterPro" id="IPR002818">
    <property type="entry name" value="DJ-1/PfpI"/>
</dbReference>
<evidence type="ECO:0000256" key="1">
    <source>
        <dbReference type="ARBA" id="ARBA00023015"/>
    </source>
</evidence>
<evidence type="ECO:0000313" key="5">
    <source>
        <dbReference type="Proteomes" id="UP000290759"/>
    </source>
</evidence>
<dbReference type="Pfam" id="PF01965">
    <property type="entry name" value="DJ-1_PfpI"/>
    <property type="match status" value="1"/>
</dbReference>
<dbReference type="PANTHER" id="PTHR43130">
    <property type="entry name" value="ARAC-FAMILY TRANSCRIPTIONAL REGULATOR"/>
    <property type="match status" value="1"/>
</dbReference>
<keyword evidence="5" id="KW-1185">Reference proteome</keyword>
<dbReference type="PANTHER" id="PTHR43130:SF3">
    <property type="entry name" value="HTH-TYPE TRANSCRIPTIONAL REGULATOR RV1931C"/>
    <property type="match status" value="1"/>
</dbReference>
<dbReference type="Gene3D" id="1.10.10.60">
    <property type="entry name" value="Homeodomain-like"/>
    <property type="match status" value="1"/>
</dbReference>
<dbReference type="InterPro" id="IPR052158">
    <property type="entry name" value="INH-QAR"/>
</dbReference>
<accession>A0A4Q2U8M4</accession>
<reference evidence="4 5" key="2">
    <citation type="submission" date="2019-02" db="EMBL/GenBank/DDBJ databases">
        <title>'Lichenibacterium ramalinii' gen. nov. sp. nov., 'Lichenibacterium minor' gen. nov. sp. nov.</title>
        <authorList>
            <person name="Pankratov T."/>
        </authorList>
    </citation>
    <scope>NUCLEOTIDE SEQUENCE [LARGE SCALE GENOMIC DNA]</scope>
    <source>
        <strain evidence="4 5">RmlP026</strain>
    </source>
</reference>
<dbReference type="InterPro" id="IPR029062">
    <property type="entry name" value="Class_I_gatase-like"/>
</dbReference>
<dbReference type="EMBL" id="QYBB01000003">
    <property type="protein sequence ID" value="RYC33093.1"/>
    <property type="molecule type" value="Genomic_DNA"/>
</dbReference>
<evidence type="ECO:0000313" key="4">
    <source>
        <dbReference type="EMBL" id="RYC33093.1"/>
    </source>
</evidence>
<proteinExistence type="predicted"/>
<name>A0A4Q2U8M4_9HYPH</name>
<dbReference type="AlphaFoldDB" id="A0A4Q2U8M4"/>
<keyword evidence="2" id="KW-0804">Transcription</keyword>
<reference evidence="4 5" key="1">
    <citation type="submission" date="2018-12" db="EMBL/GenBank/DDBJ databases">
        <authorList>
            <person name="Grouzdev D.S."/>
            <person name="Krutkina M.S."/>
        </authorList>
    </citation>
    <scope>NUCLEOTIDE SEQUENCE [LARGE SCALE GENOMIC DNA]</scope>
    <source>
        <strain evidence="4 5">RmlP026</strain>
    </source>
</reference>
<evidence type="ECO:0000256" key="2">
    <source>
        <dbReference type="ARBA" id="ARBA00023163"/>
    </source>
</evidence>
<dbReference type="RefSeq" id="WP_129223847.1">
    <property type="nucleotide sequence ID" value="NZ_QYBB01000003.1"/>
</dbReference>
<dbReference type="Gene3D" id="3.40.50.880">
    <property type="match status" value="1"/>
</dbReference>
<dbReference type="OrthoDB" id="9793422at2"/>
<dbReference type="GO" id="GO:0003700">
    <property type="term" value="F:DNA-binding transcription factor activity"/>
    <property type="evidence" value="ECO:0007669"/>
    <property type="project" value="InterPro"/>
</dbReference>
<sequence length="336" mass="35120">MPPSTPRIPPSIPGCTPRRVEVLAFPAVQLLDLAGPLQVFGTACDLAAPAAGGPPYDARVVAPSAGGVTASVGLGLATEPLSDADAPLDTLVVAGGWGVQAAARDAALVRWLARKAANCRRVVSVCSGAYLLAEAGLLDGRRAATHWDHCADLQRRYPRVAVEPDPIFVRDGDVWTSAGVTAGIDLALALVEDDLGRAAALAVARQLVVFLKRPGGQAQYSAALALQDAGGGFEALHAWMAGHLGSDLGLAALARRAGMSERSFLRRYPAATGMTPGRAVERLRVEAARRLLVETAVPAKRIAERCGFGSAETMRRAFLRVLGVPPADYRERFGPG</sequence>
<dbReference type="CDD" id="cd03137">
    <property type="entry name" value="GATase1_AraC_1"/>
    <property type="match status" value="1"/>
</dbReference>
<evidence type="ECO:0000259" key="3">
    <source>
        <dbReference type="PROSITE" id="PS01124"/>
    </source>
</evidence>
<dbReference type="SUPFAM" id="SSF46689">
    <property type="entry name" value="Homeodomain-like"/>
    <property type="match status" value="2"/>
</dbReference>
<dbReference type="PROSITE" id="PS01124">
    <property type="entry name" value="HTH_ARAC_FAMILY_2"/>
    <property type="match status" value="1"/>
</dbReference>
<protein>
    <submittedName>
        <fullName evidence="4">GlxA family transcriptional regulator</fullName>
    </submittedName>
</protein>
<dbReference type="Proteomes" id="UP000290759">
    <property type="component" value="Unassembled WGS sequence"/>
</dbReference>
<keyword evidence="1" id="KW-0805">Transcription regulation</keyword>